<protein>
    <submittedName>
        <fullName evidence="1">Uncharacterized protein</fullName>
    </submittedName>
</protein>
<evidence type="ECO:0000313" key="1">
    <source>
        <dbReference type="EMBL" id="MBI1683285.1"/>
    </source>
</evidence>
<gene>
    <name evidence="1" type="ORF">I4Q42_06370</name>
</gene>
<name>A0ABS0SUG4_9CAUL</name>
<dbReference type="RefSeq" id="WP_198575227.1">
    <property type="nucleotide sequence ID" value="NZ_JADWOX010000003.1"/>
</dbReference>
<keyword evidence="2" id="KW-1185">Reference proteome</keyword>
<dbReference type="EMBL" id="JADWOX010000003">
    <property type="protein sequence ID" value="MBI1683285.1"/>
    <property type="molecule type" value="Genomic_DNA"/>
</dbReference>
<organism evidence="1 2">
    <name type="scientific">Caulobacter hibisci</name>
    <dbReference type="NCBI Taxonomy" id="2035993"/>
    <lineage>
        <taxon>Bacteria</taxon>
        <taxon>Pseudomonadati</taxon>
        <taxon>Pseudomonadota</taxon>
        <taxon>Alphaproteobacteria</taxon>
        <taxon>Caulobacterales</taxon>
        <taxon>Caulobacteraceae</taxon>
        <taxon>Caulobacter</taxon>
    </lineage>
</organism>
<proteinExistence type="predicted"/>
<comment type="caution">
    <text evidence="1">The sequence shown here is derived from an EMBL/GenBank/DDBJ whole genome shotgun (WGS) entry which is preliminary data.</text>
</comment>
<accession>A0ABS0SUG4</accession>
<evidence type="ECO:0000313" key="2">
    <source>
        <dbReference type="Proteomes" id="UP000639859"/>
    </source>
</evidence>
<dbReference type="Proteomes" id="UP000639859">
    <property type="component" value="Unassembled WGS sequence"/>
</dbReference>
<reference evidence="1 2" key="1">
    <citation type="submission" date="2020-11" db="EMBL/GenBank/DDBJ databases">
        <title>genome sequence of strain KACC 18849.</title>
        <authorList>
            <person name="Gao J."/>
            <person name="Zhang X."/>
        </authorList>
    </citation>
    <scope>NUCLEOTIDE SEQUENCE [LARGE SCALE GENOMIC DNA]</scope>
    <source>
        <strain evidence="1 2">KACC 18849</strain>
    </source>
</reference>
<sequence>MTPFFPPPSLLETALGVELAKLEGQKKVEVHSDALRYLIQLALNSVATDPIVYGQTNPDLAKAFDSDPIELKRHFSHIGYFEGRQFPYARFDSSYYLRSNPDVAAAFRTQAIRDPRQHFVERGVYEMRSPNEGSAEEVNAWAELVKGKPSKSA</sequence>